<evidence type="ECO:0000313" key="3">
    <source>
        <dbReference type="Proteomes" id="UP000481454"/>
    </source>
</evidence>
<proteinExistence type="predicted"/>
<gene>
    <name evidence="1" type="ORF">G6Z34_17185</name>
    <name evidence="2" type="ORF">G6Z34_17510</name>
</gene>
<organism evidence="1 3">
    <name type="scientific">Clostridium perfringens</name>
    <dbReference type="NCBI Taxonomy" id="1502"/>
    <lineage>
        <taxon>Bacteria</taxon>
        <taxon>Bacillati</taxon>
        <taxon>Bacillota</taxon>
        <taxon>Clostridia</taxon>
        <taxon>Eubacteriales</taxon>
        <taxon>Clostridiaceae</taxon>
        <taxon>Clostridium</taxon>
    </lineage>
</organism>
<protein>
    <submittedName>
        <fullName evidence="1">ParA family protein</fullName>
    </submittedName>
</protein>
<sequence>KVVESTFEECPVVFSSKKARASLNYIELSNEIF</sequence>
<dbReference type="EMBL" id="JAALLZ010000022">
    <property type="protein sequence ID" value="NGU31795.1"/>
    <property type="molecule type" value="Genomic_DNA"/>
</dbReference>
<comment type="caution">
    <text evidence="1">The sequence shown here is derived from an EMBL/GenBank/DDBJ whole genome shotgun (WGS) entry which is preliminary data.</text>
</comment>
<accession>A0AAP6WQ53</accession>
<evidence type="ECO:0000313" key="1">
    <source>
        <dbReference type="EMBL" id="NGU31795.1"/>
    </source>
</evidence>
<name>A0AAP6WQ53_CLOPF</name>
<reference evidence="1 3" key="1">
    <citation type="submission" date="2020-02" db="EMBL/GenBank/DDBJ databases">
        <title>Genomic Insights into the Phylogeny and Genetic Plasticity of the Human and Animal Enteric Pathogen Clostridium perfringens.</title>
        <authorList>
            <person name="Feng Y."/>
            <person name="Hu Y."/>
        </authorList>
    </citation>
    <scope>NUCLEOTIDE SEQUENCE [LARGE SCALE GENOMIC DNA]</scope>
    <source>
        <strain evidence="1 3">CP-40</strain>
    </source>
</reference>
<dbReference type="AlphaFoldDB" id="A0AAP6WQ53"/>
<dbReference type="Proteomes" id="UP000481454">
    <property type="component" value="Unassembled WGS sequence"/>
</dbReference>
<feature type="non-terminal residue" evidence="1">
    <location>
        <position position="1"/>
    </location>
</feature>
<dbReference type="EMBL" id="JAALLZ010000034">
    <property type="protein sequence ID" value="NGU31853.1"/>
    <property type="molecule type" value="Genomic_DNA"/>
</dbReference>
<evidence type="ECO:0000313" key="2">
    <source>
        <dbReference type="EMBL" id="NGU31853.1"/>
    </source>
</evidence>